<dbReference type="PROSITE" id="PS00201">
    <property type="entry name" value="FLAVODOXIN"/>
    <property type="match status" value="1"/>
</dbReference>
<keyword evidence="4" id="KW-0813">Transport</keyword>
<dbReference type="Proteomes" id="UP001597502">
    <property type="component" value="Unassembled WGS sequence"/>
</dbReference>
<evidence type="ECO:0000256" key="3">
    <source>
        <dbReference type="ARBA" id="ARBA00005267"/>
    </source>
</evidence>
<comment type="caution">
    <text evidence="9">The sequence shown here is derived from an EMBL/GenBank/DDBJ whole genome shotgun (WGS) entry which is preliminary data.</text>
</comment>
<dbReference type="PANTHER" id="PTHR42809:SF1">
    <property type="entry name" value="FLAVODOXIN 1"/>
    <property type="match status" value="1"/>
</dbReference>
<comment type="cofactor">
    <cofactor evidence="1">
        <name>FMN</name>
        <dbReference type="ChEBI" id="CHEBI:58210"/>
    </cofactor>
</comment>
<comment type="similarity">
    <text evidence="3">Belongs to the flavodoxin family.</text>
</comment>
<comment type="function">
    <text evidence="2">Low-potential electron donor to a number of redox enzymes.</text>
</comment>
<feature type="domain" description="Flavodoxin-like" evidence="8">
    <location>
        <begin position="4"/>
        <end position="144"/>
    </location>
</feature>
<evidence type="ECO:0000313" key="9">
    <source>
        <dbReference type="EMBL" id="MFD2761090.1"/>
    </source>
</evidence>
<keyword evidence="5" id="KW-0285">Flavoprotein</keyword>
<reference evidence="10" key="1">
    <citation type="journal article" date="2019" name="Int. J. Syst. Evol. Microbiol.">
        <title>The Global Catalogue of Microorganisms (GCM) 10K type strain sequencing project: providing services to taxonomists for standard genome sequencing and annotation.</title>
        <authorList>
            <consortium name="The Broad Institute Genomics Platform"/>
            <consortium name="The Broad Institute Genome Sequencing Center for Infectious Disease"/>
            <person name="Wu L."/>
            <person name="Ma J."/>
        </authorList>
    </citation>
    <scope>NUCLEOTIDE SEQUENCE [LARGE SCALE GENOMIC DNA]</scope>
    <source>
        <strain evidence="10">TISTR 1535</strain>
    </source>
</reference>
<organism evidence="9 10">
    <name type="scientific">Lentibacillus juripiscarius</name>
    <dbReference type="NCBI Taxonomy" id="257446"/>
    <lineage>
        <taxon>Bacteria</taxon>
        <taxon>Bacillati</taxon>
        <taxon>Bacillota</taxon>
        <taxon>Bacilli</taxon>
        <taxon>Bacillales</taxon>
        <taxon>Bacillaceae</taxon>
        <taxon>Lentibacillus</taxon>
    </lineage>
</organism>
<keyword evidence="10" id="KW-1185">Reference proteome</keyword>
<evidence type="ECO:0000256" key="4">
    <source>
        <dbReference type="ARBA" id="ARBA00022448"/>
    </source>
</evidence>
<evidence type="ECO:0000313" key="10">
    <source>
        <dbReference type="Proteomes" id="UP001597502"/>
    </source>
</evidence>
<dbReference type="EMBL" id="JBHUNA010000020">
    <property type="protein sequence ID" value="MFD2761090.1"/>
    <property type="molecule type" value="Genomic_DNA"/>
</dbReference>
<dbReference type="Gene3D" id="3.40.50.360">
    <property type="match status" value="1"/>
</dbReference>
<evidence type="ECO:0000259" key="8">
    <source>
        <dbReference type="PROSITE" id="PS50902"/>
    </source>
</evidence>
<keyword evidence="6" id="KW-0288">FMN</keyword>
<dbReference type="InterPro" id="IPR008254">
    <property type="entry name" value="Flavodoxin/NO_synth"/>
</dbReference>
<evidence type="ECO:0000256" key="7">
    <source>
        <dbReference type="ARBA" id="ARBA00022982"/>
    </source>
</evidence>
<evidence type="ECO:0000256" key="1">
    <source>
        <dbReference type="ARBA" id="ARBA00001917"/>
    </source>
</evidence>
<dbReference type="PROSITE" id="PS50902">
    <property type="entry name" value="FLAVODOXIN_LIKE"/>
    <property type="match status" value="1"/>
</dbReference>
<name>A0ABW5V6J2_9BACI</name>
<dbReference type="PANTHER" id="PTHR42809">
    <property type="entry name" value="FLAVODOXIN 2"/>
    <property type="match status" value="1"/>
</dbReference>
<accession>A0ABW5V6J2</accession>
<evidence type="ECO:0000256" key="5">
    <source>
        <dbReference type="ARBA" id="ARBA00022630"/>
    </source>
</evidence>
<sequence>MAKVLVLYASLTGSTEVMAETITDYIKAKDHDVDFKSFDFEPIPAKELVNYDGILLGSYSWDDDIPFEVEDFYQDMDDVDLSGKLVGTFGSCDSYYDIYGPALDTLATKAEERNSAVYKEKLKVELEPDDQDIEHCEQFAEGFLQELAK</sequence>
<dbReference type="RefSeq" id="WP_382393240.1">
    <property type="nucleotide sequence ID" value="NZ_JBHUNA010000020.1"/>
</dbReference>
<dbReference type="InterPro" id="IPR001226">
    <property type="entry name" value="Flavodoxin_CS"/>
</dbReference>
<keyword evidence="7" id="KW-0249">Electron transport</keyword>
<gene>
    <name evidence="9" type="ORF">ACFSUO_08920</name>
</gene>
<protein>
    <submittedName>
        <fullName evidence="9">Flavodoxin domain-containing protein</fullName>
    </submittedName>
</protein>
<evidence type="ECO:0000256" key="6">
    <source>
        <dbReference type="ARBA" id="ARBA00022643"/>
    </source>
</evidence>
<proteinExistence type="inferred from homology"/>
<dbReference type="Pfam" id="PF00258">
    <property type="entry name" value="Flavodoxin_1"/>
    <property type="match status" value="1"/>
</dbReference>
<dbReference type="NCBIfam" id="NF005246">
    <property type="entry name" value="PRK06756.1"/>
    <property type="match status" value="1"/>
</dbReference>
<dbReference type="SUPFAM" id="SSF52218">
    <property type="entry name" value="Flavoproteins"/>
    <property type="match status" value="1"/>
</dbReference>
<dbReference type="InterPro" id="IPR050619">
    <property type="entry name" value="Flavodoxin"/>
</dbReference>
<dbReference type="NCBIfam" id="NF005216">
    <property type="entry name" value="PRK06703.1"/>
    <property type="match status" value="1"/>
</dbReference>
<dbReference type="InterPro" id="IPR029039">
    <property type="entry name" value="Flavoprotein-like_sf"/>
</dbReference>
<evidence type="ECO:0000256" key="2">
    <source>
        <dbReference type="ARBA" id="ARBA00003297"/>
    </source>
</evidence>